<sequence length="244" mass="26804">MSTQIHAQAKKMDLDLLPGRVTAVRQDLVSALGKVARDDRYAPDYCAQQAARLRQEAMAQLDQIEQEARRARDGVEEWVTAQPTADDPQTETLREMQRQAAWSRVRQQLDHGDHVDDLVKAAVQAGDLATLAAIKTELPTYARGSREMSAPALNKTMDQVERGLAQATPGERGAAARLQLQAGESWEALTRALSQVREQVRRLEEDPERALRKAELMADIEANGSGSTIVDGQVVKTGRAGSRA</sequence>
<evidence type="ECO:0000313" key="3">
    <source>
        <dbReference type="Proteomes" id="UP000568380"/>
    </source>
</evidence>
<reference evidence="2 3" key="1">
    <citation type="submission" date="2020-08" db="EMBL/GenBank/DDBJ databases">
        <title>Genomic Encyclopedia of Type Strains, Phase IV (KMG-IV): sequencing the most valuable type-strain genomes for metagenomic binning, comparative biology and taxonomic classification.</title>
        <authorList>
            <person name="Goeker M."/>
        </authorList>
    </citation>
    <scope>NUCLEOTIDE SEQUENCE [LARGE SCALE GENOMIC DNA]</scope>
    <source>
        <strain evidence="2 3">DSM 45385</strain>
    </source>
</reference>
<name>A0A7W7ZYY7_9ACTN</name>
<organism evidence="2 3">
    <name type="scientific">Nonomuraea endophytica</name>
    <dbReference type="NCBI Taxonomy" id="714136"/>
    <lineage>
        <taxon>Bacteria</taxon>
        <taxon>Bacillati</taxon>
        <taxon>Actinomycetota</taxon>
        <taxon>Actinomycetes</taxon>
        <taxon>Streptosporangiales</taxon>
        <taxon>Streptosporangiaceae</taxon>
        <taxon>Nonomuraea</taxon>
    </lineage>
</organism>
<accession>A0A7W7ZYY7</accession>
<gene>
    <name evidence="2" type="ORF">HNR40_001277</name>
</gene>
<feature type="coiled-coil region" evidence="1">
    <location>
        <begin position="47"/>
        <end position="74"/>
    </location>
</feature>
<keyword evidence="3" id="KW-1185">Reference proteome</keyword>
<dbReference type="EMBL" id="JACHIN010000001">
    <property type="protein sequence ID" value="MBB5075831.1"/>
    <property type="molecule type" value="Genomic_DNA"/>
</dbReference>
<dbReference type="Proteomes" id="UP000568380">
    <property type="component" value="Unassembled WGS sequence"/>
</dbReference>
<protein>
    <submittedName>
        <fullName evidence="2">Uncharacterized protein</fullName>
    </submittedName>
</protein>
<evidence type="ECO:0000256" key="1">
    <source>
        <dbReference type="SAM" id="Coils"/>
    </source>
</evidence>
<comment type="caution">
    <text evidence="2">The sequence shown here is derived from an EMBL/GenBank/DDBJ whole genome shotgun (WGS) entry which is preliminary data.</text>
</comment>
<evidence type="ECO:0000313" key="2">
    <source>
        <dbReference type="EMBL" id="MBB5075831.1"/>
    </source>
</evidence>
<dbReference type="AlphaFoldDB" id="A0A7W7ZYY7"/>
<keyword evidence="1" id="KW-0175">Coiled coil</keyword>
<proteinExistence type="predicted"/>